<evidence type="ECO:0000256" key="18">
    <source>
        <dbReference type="ARBA" id="ARBA00062056"/>
    </source>
</evidence>
<dbReference type="GO" id="GO:0005737">
    <property type="term" value="C:cytoplasm"/>
    <property type="evidence" value="ECO:0007669"/>
    <property type="project" value="TreeGrafter"/>
</dbReference>
<feature type="binding site" evidence="19">
    <location>
        <position position="833"/>
    </location>
    <ligand>
        <name>ATP</name>
        <dbReference type="ChEBI" id="CHEBI:30616"/>
        <label>2</label>
    </ligand>
</feature>
<feature type="binding site" evidence="19">
    <location>
        <position position="299"/>
    </location>
    <ligand>
        <name>Mg(2+)</name>
        <dbReference type="ChEBI" id="CHEBI:18420"/>
        <label>2</label>
    </ligand>
</feature>
<keyword evidence="5 19" id="KW-0055">Arginine biosynthesis</keyword>
<dbReference type="Proteomes" id="UP000242645">
    <property type="component" value="Chromosome"/>
</dbReference>
<feature type="domain" description="MGS-like" evidence="21">
    <location>
        <begin position="941"/>
        <end position="1083"/>
    </location>
</feature>
<feature type="binding site" evidence="19">
    <location>
        <position position="847"/>
    </location>
    <ligand>
        <name>Mn(2+)</name>
        <dbReference type="ChEBI" id="CHEBI:29035"/>
        <label>4</label>
    </ligand>
</feature>
<dbReference type="FunFam" id="3.30.470.20:FF:000026">
    <property type="entry name" value="Carbamoyl-phosphate synthase large chain"/>
    <property type="match status" value="1"/>
</dbReference>
<dbReference type="PROSITE" id="PS51855">
    <property type="entry name" value="MGS"/>
    <property type="match status" value="1"/>
</dbReference>
<dbReference type="SUPFAM" id="SSF52440">
    <property type="entry name" value="PreATP-grasp domain"/>
    <property type="match status" value="2"/>
</dbReference>
<dbReference type="PANTHER" id="PTHR11405:SF53">
    <property type="entry name" value="CARBAMOYL-PHOSPHATE SYNTHASE [AMMONIA], MITOCHONDRIAL"/>
    <property type="match status" value="1"/>
</dbReference>
<dbReference type="PROSITE" id="PS50975">
    <property type="entry name" value="ATP_GRASP"/>
    <property type="match status" value="2"/>
</dbReference>
<feature type="binding site" evidence="19">
    <location>
        <position position="285"/>
    </location>
    <ligand>
        <name>ATP</name>
        <dbReference type="ChEBI" id="CHEBI:30616"/>
        <label>1</label>
    </ligand>
</feature>
<keyword evidence="11 19" id="KW-0067">ATP-binding</keyword>
<dbReference type="PANTHER" id="PTHR11405">
    <property type="entry name" value="CARBAMOYLTRANSFERASE FAMILY MEMBER"/>
    <property type="match status" value="1"/>
</dbReference>
<evidence type="ECO:0000256" key="7">
    <source>
        <dbReference type="ARBA" id="ARBA00022605"/>
    </source>
</evidence>
<dbReference type="FunFam" id="3.40.50.20:FF:000001">
    <property type="entry name" value="Carbamoyl-phosphate synthase large chain"/>
    <property type="match status" value="1"/>
</dbReference>
<feature type="binding site" evidence="19">
    <location>
        <position position="793"/>
    </location>
    <ligand>
        <name>ATP</name>
        <dbReference type="ChEBI" id="CHEBI:30616"/>
        <label>2</label>
    </ligand>
</feature>
<feature type="binding site" evidence="19">
    <location>
        <position position="175"/>
    </location>
    <ligand>
        <name>ATP</name>
        <dbReference type="ChEBI" id="CHEBI:30616"/>
        <label>1</label>
    </ligand>
</feature>
<dbReference type="HAMAP" id="MF_01210_B">
    <property type="entry name" value="CPSase_L_chain_B"/>
    <property type="match status" value="1"/>
</dbReference>
<reference evidence="22 23" key="1">
    <citation type="journal article" date="2017" name="ISME J.">
        <title>Genome of 'Ca. Desulfovibrio trichonymphae', an H2-oxidizing bacterium in a tripartite symbiotic system within a protist cell in the termite gut.</title>
        <authorList>
            <person name="Kuwahara H."/>
            <person name="Yuki M."/>
            <person name="Izawa K."/>
            <person name="Ohkuma M."/>
            <person name="Hongoh Y."/>
        </authorList>
    </citation>
    <scope>NUCLEOTIDE SEQUENCE [LARGE SCALE GENOMIC DNA]</scope>
    <source>
        <strain evidence="22 23">Rs-N31</strain>
    </source>
</reference>
<feature type="binding site" evidence="19">
    <location>
        <position position="845"/>
    </location>
    <ligand>
        <name>Mn(2+)</name>
        <dbReference type="ChEBI" id="CHEBI:29035"/>
        <label>3</label>
    </ligand>
</feature>
<evidence type="ECO:0000256" key="17">
    <source>
        <dbReference type="ARBA" id="ARBA00057223"/>
    </source>
</evidence>
<comment type="catalytic activity">
    <reaction evidence="16 19">
        <text>hydrogencarbonate + L-glutamine + 2 ATP + H2O = carbamoyl phosphate + L-glutamate + 2 ADP + phosphate + 2 H(+)</text>
        <dbReference type="Rhea" id="RHEA:18633"/>
        <dbReference type="ChEBI" id="CHEBI:15377"/>
        <dbReference type="ChEBI" id="CHEBI:15378"/>
        <dbReference type="ChEBI" id="CHEBI:17544"/>
        <dbReference type="ChEBI" id="CHEBI:29985"/>
        <dbReference type="ChEBI" id="CHEBI:30616"/>
        <dbReference type="ChEBI" id="CHEBI:43474"/>
        <dbReference type="ChEBI" id="CHEBI:58228"/>
        <dbReference type="ChEBI" id="CHEBI:58359"/>
        <dbReference type="ChEBI" id="CHEBI:456216"/>
        <dbReference type="EC" id="6.3.5.5"/>
    </reaction>
</comment>
<evidence type="ECO:0000256" key="2">
    <source>
        <dbReference type="ARBA" id="ARBA00004812"/>
    </source>
</evidence>
<comment type="cofactor">
    <cofactor evidence="1">
        <name>Mn(2+)</name>
        <dbReference type="ChEBI" id="CHEBI:29035"/>
    </cofactor>
</comment>
<dbReference type="Gene3D" id="3.40.50.20">
    <property type="match status" value="2"/>
</dbReference>
<dbReference type="UniPathway" id="UPA00068">
    <property type="reaction ID" value="UER00171"/>
</dbReference>
<feature type="binding site" evidence="19">
    <location>
        <position position="719"/>
    </location>
    <ligand>
        <name>ATP</name>
        <dbReference type="ChEBI" id="CHEBI:30616"/>
        <label>2</label>
    </ligand>
</feature>
<dbReference type="HAMAP" id="MF_01210_A">
    <property type="entry name" value="CPSase_L_chain_A"/>
    <property type="match status" value="1"/>
</dbReference>
<feature type="binding site" evidence="19">
    <location>
        <position position="299"/>
    </location>
    <ligand>
        <name>Mn(2+)</name>
        <dbReference type="ChEBI" id="CHEBI:29035"/>
        <label>1</label>
    </ligand>
</feature>
<dbReference type="CDD" id="cd01424">
    <property type="entry name" value="MGS_CPS_II"/>
    <property type="match status" value="1"/>
</dbReference>
<dbReference type="GO" id="GO:0004087">
    <property type="term" value="F:carbamoyl-phosphate synthase (ammonia) activity"/>
    <property type="evidence" value="ECO:0007669"/>
    <property type="project" value="UniProtKB-EC"/>
</dbReference>
<gene>
    <name evidence="19 22" type="primary">carB</name>
    <name evidence="22" type="ORF">RSDT_0185</name>
</gene>
<feature type="binding site" evidence="19">
    <location>
        <position position="285"/>
    </location>
    <ligand>
        <name>Mg(2+)</name>
        <dbReference type="ChEBI" id="CHEBI:18420"/>
        <label>1</label>
    </ligand>
</feature>
<dbReference type="InterPro" id="IPR016185">
    <property type="entry name" value="PreATP-grasp_dom_sf"/>
</dbReference>
<feature type="binding site" evidence="19">
    <location>
        <position position="845"/>
    </location>
    <ligand>
        <name>Mg(2+)</name>
        <dbReference type="ChEBI" id="CHEBI:18420"/>
        <label>3</label>
    </ligand>
</feature>
<feature type="binding site" evidence="19">
    <location>
        <position position="176"/>
    </location>
    <ligand>
        <name>ATP</name>
        <dbReference type="ChEBI" id="CHEBI:30616"/>
        <label>1</label>
    </ligand>
</feature>
<evidence type="ECO:0000256" key="16">
    <source>
        <dbReference type="ARBA" id="ARBA00048816"/>
    </source>
</evidence>
<evidence type="ECO:0000256" key="3">
    <source>
        <dbReference type="ARBA" id="ARBA00005077"/>
    </source>
</evidence>
<dbReference type="GO" id="GO:0006541">
    <property type="term" value="P:glutamine metabolic process"/>
    <property type="evidence" value="ECO:0007669"/>
    <property type="project" value="TreeGrafter"/>
</dbReference>
<dbReference type="InterPro" id="IPR005479">
    <property type="entry name" value="CPAse_ATP-bd"/>
</dbReference>
<evidence type="ECO:0000259" key="21">
    <source>
        <dbReference type="PROSITE" id="PS51855"/>
    </source>
</evidence>
<feature type="binding site" evidence="19">
    <location>
        <position position="765"/>
    </location>
    <ligand>
        <name>ATP</name>
        <dbReference type="ChEBI" id="CHEBI:30616"/>
        <label>2</label>
    </ligand>
</feature>
<comment type="pathway">
    <text evidence="3 19">Amino-acid biosynthesis; L-arginine biosynthesis; carbamoyl phosphate from bicarbonate: step 1/1.</text>
</comment>
<feature type="binding site" evidence="19">
    <location>
        <position position="301"/>
    </location>
    <ligand>
        <name>Mg(2+)</name>
        <dbReference type="ChEBI" id="CHEBI:18420"/>
        <label>2</label>
    </ligand>
</feature>
<keyword evidence="9 19" id="KW-0677">Repeat</keyword>
<feature type="binding site" evidence="19">
    <location>
        <position position="285"/>
    </location>
    <ligand>
        <name>Mn(2+)</name>
        <dbReference type="ChEBI" id="CHEBI:29035"/>
        <label>1</label>
    </ligand>
</feature>
<dbReference type="FunFam" id="3.40.50.20:FF:000003">
    <property type="entry name" value="Carbamoyl-phosphate synthase large chain"/>
    <property type="match status" value="1"/>
</dbReference>
<evidence type="ECO:0000256" key="10">
    <source>
        <dbReference type="ARBA" id="ARBA00022741"/>
    </source>
</evidence>
<accession>A0A1J1DPD0</accession>
<dbReference type="AlphaFoldDB" id="A0A1J1DPD0"/>
<dbReference type="GO" id="GO:0005524">
    <property type="term" value="F:ATP binding"/>
    <property type="evidence" value="ECO:0007669"/>
    <property type="project" value="UniProtKB-UniRule"/>
</dbReference>
<feature type="binding site" evidence="19">
    <location>
        <position position="299"/>
    </location>
    <ligand>
        <name>Mn(2+)</name>
        <dbReference type="ChEBI" id="CHEBI:29035"/>
        <label>2</label>
    </ligand>
</feature>
<dbReference type="Gene3D" id="3.40.50.1380">
    <property type="entry name" value="Methylglyoxal synthase-like domain"/>
    <property type="match status" value="1"/>
</dbReference>
<feature type="binding site" evidence="19">
    <location>
        <position position="845"/>
    </location>
    <ligand>
        <name>Mg(2+)</name>
        <dbReference type="ChEBI" id="CHEBI:18420"/>
        <label>4</label>
    </ligand>
</feature>
<evidence type="ECO:0000256" key="6">
    <source>
        <dbReference type="ARBA" id="ARBA00022598"/>
    </source>
</evidence>
<evidence type="ECO:0000256" key="12">
    <source>
        <dbReference type="ARBA" id="ARBA00022842"/>
    </source>
</evidence>
<evidence type="ECO:0000256" key="8">
    <source>
        <dbReference type="ARBA" id="ARBA00022723"/>
    </source>
</evidence>
<dbReference type="InterPro" id="IPR005480">
    <property type="entry name" value="CPSase_lsu_oligo"/>
</dbReference>
<dbReference type="InterPro" id="IPR036914">
    <property type="entry name" value="MGS-like_dom_sf"/>
</dbReference>
<name>A0A1J1DPD0_9BACT</name>
<dbReference type="Pfam" id="PF02787">
    <property type="entry name" value="CPSase_L_D3"/>
    <property type="match status" value="1"/>
</dbReference>
<keyword evidence="12" id="KW-0460">Magnesium</keyword>
<dbReference type="Gene3D" id="3.30.470.20">
    <property type="entry name" value="ATP-grasp fold, B domain"/>
    <property type="match status" value="2"/>
</dbReference>
<dbReference type="SMART" id="SM00851">
    <property type="entry name" value="MGS"/>
    <property type="match status" value="1"/>
</dbReference>
<feature type="binding site" evidence="19">
    <location>
        <position position="760"/>
    </location>
    <ligand>
        <name>ATP</name>
        <dbReference type="ChEBI" id="CHEBI:30616"/>
        <label>2</label>
    </ligand>
</feature>
<comment type="function">
    <text evidence="17 19">Large subunit of the glutamine-dependent carbamoyl phosphate synthetase (CPSase). CPSase catalyzes the formation of carbamoyl phosphate from the ammonia moiety of glutamine, carbonate, and phosphate donated by ATP, constituting the first step of 2 biosynthetic pathways, one leading to arginine and/or urea and the other to pyrimidine nucleotides. The large subunit (synthetase) binds the substrates ammonia (free or transferred from glutamine from the small subunit), hydrogencarbonate and ATP and carries out an ATP-coupled ligase reaction, activating hydrogencarbonate by forming carboxy phosphate which reacts with ammonia to form carbamoyl phosphate.</text>
</comment>
<feature type="binding site" evidence="19">
    <location>
        <position position="847"/>
    </location>
    <ligand>
        <name>Mg(2+)</name>
        <dbReference type="ChEBI" id="CHEBI:18420"/>
        <label>4</label>
    </ligand>
</feature>
<dbReference type="RefSeq" id="WP_096399242.1">
    <property type="nucleotide sequence ID" value="NZ_AP017368.1"/>
</dbReference>
<feature type="binding site" evidence="19">
    <location>
        <position position="215"/>
    </location>
    <ligand>
        <name>ATP</name>
        <dbReference type="ChEBI" id="CHEBI:30616"/>
        <label>1</label>
    </ligand>
</feature>
<feature type="binding site" evidence="19">
    <location>
        <position position="845"/>
    </location>
    <ligand>
        <name>ATP</name>
        <dbReference type="ChEBI" id="CHEBI:30616"/>
        <label>2</label>
    </ligand>
</feature>
<keyword evidence="7 19" id="KW-0028">Amino-acid biosynthesis</keyword>
<comment type="domain">
    <text evidence="19">The large subunit is composed of 2 ATP-grasp domains that are involved in binding the 2 ATP molecules needed for carbamoyl phosphate synthesis. The N-terminal ATP-grasp domain (referred to as the carboxyphosphate synthetic component) catalyzes the ATP-dependent phosphorylation of hydrogencarbonate to carboxyphosphate and the subsequent nucleophilic attack by ammonia to form a carbamate intermediate. The C-terminal ATP-grasp domain (referred to as the carbamoyl phosphate synthetic component) then catalyzes the phosphorylation of carbamate with the second ATP to form the end product carbamoyl phosphate. The reactive and unstable enzyme intermediates are sequentially channeled from one active site to the next through the interior of the protein over a distance of at least 96 A.</text>
</comment>
<dbReference type="OrthoDB" id="9804197at2"/>
<feature type="domain" description="ATP-grasp" evidence="20">
    <location>
        <begin position="133"/>
        <end position="328"/>
    </location>
</feature>
<feature type="binding site" evidence="19">
    <location>
        <position position="833"/>
    </location>
    <ligand>
        <name>Mn(2+)</name>
        <dbReference type="ChEBI" id="CHEBI:29035"/>
        <label>3</label>
    </ligand>
</feature>
<feature type="domain" description="ATP-grasp" evidence="20">
    <location>
        <begin position="683"/>
        <end position="874"/>
    </location>
</feature>
<dbReference type="FunFam" id="1.10.1030.10:FF:000002">
    <property type="entry name" value="Carbamoyl-phosphate synthase large chain"/>
    <property type="match status" value="1"/>
</dbReference>
<dbReference type="UniPathway" id="UPA00070">
    <property type="reaction ID" value="UER00115"/>
</dbReference>
<feature type="binding site" evidence="19">
    <location>
        <position position="845"/>
    </location>
    <ligand>
        <name>Mn(2+)</name>
        <dbReference type="ChEBI" id="CHEBI:29035"/>
        <label>4</label>
    </ligand>
</feature>
<feature type="binding site" evidence="19">
    <location>
        <position position="129"/>
    </location>
    <ligand>
        <name>ATP</name>
        <dbReference type="ChEBI" id="CHEBI:30616"/>
        <label>1</label>
    </ligand>
</feature>
<dbReference type="PROSITE" id="PS51257">
    <property type="entry name" value="PROKAR_LIPOPROTEIN"/>
    <property type="match status" value="1"/>
</dbReference>
<feature type="binding site" evidence="19">
    <location>
        <position position="210"/>
    </location>
    <ligand>
        <name>ATP</name>
        <dbReference type="ChEBI" id="CHEBI:30616"/>
        <label>1</label>
    </ligand>
</feature>
<evidence type="ECO:0000256" key="4">
    <source>
        <dbReference type="ARBA" id="ARBA00009799"/>
    </source>
</evidence>
<proteinExistence type="inferred from homology"/>
<dbReference type="InterPro" id="IPR011607">
    <property type="entry name" value="MGS-like_dom"/>
</dbReference>
<dbReference type="NCBIfam" id="NF009455">
    <property type="entry name" value="PRK12815.1"/>
    <property type="match status" value="1"/>
</dbReference>
<dbReference type="Pfam" id="PF02786">
    <property type="entry name" value="CPSase_L_D2"/>
    <property type="match status" value="2"/>
</dbReference>
<dbReference type="EC" id="6.3.5.5" evidence="19"/>
<dbReference type="SMART" id="SM01096">
    <property type="entry name" value="CPSase_L_D3"/>
    <property type="match status" value="1"/>
</dbReference>
<keyword evidence="6 19" id="KW-0436">Ligase</keyword>
<feature type="binding site" evidence="19">
    <location>
        <position position="243"/>
    </location>
    <ligand>
        <name>ATP</name>
        <dbReference type="ChEBI" id="CHEBI:30616"/>
        <label>1</label>
    </ligand>
</feature>
<dbReference type="InterPro" id="IPR033937">
    <property type="entry name" value="MGS_CPS_CarB"/>
</dbReference>
<comment type="pathway">
    <text evidence="2 19">Pyrimidine metabolism; UMP biosynthesis via de novo pathway; (S)-dihydroorotate from bicarbonate: step 1/3.</text>
</comment>
<dbReference type="Pfam" id="PF25596">
    <property type="entry name" value="CPSase_L_D1"/>
    <property type="match status" value="2"/>
</dbReference>
<dbReference type="SUPFAM" id="SSF52335">
    <property type="entry name" value="Methylglyoxal synthase-like"/>
    <property type="match status" value="1"/>
</dbReference>
<evidence type="ECO:0000256" key="14">
    <source>
        <dbReference type="ARBA" id="ARBA00023211"/>
    </source>
</evidence>
<dbReference type="GO" id="GO:0004088">
    <property type="term" value="F:carbamoyl-phosphate synthase (glutamine-hydrolyzing) activity"/>
    <property type="evidence" value="ECO:0007669"/>
    <property type="project" value="UniProtKB-UniRule"/>
</dbReference>
<feature type="binding site" evidence="19">
    <location>
        <position position="242"/>
    </location>
    <ligand>
        <name>ATP</name>
        <dbReference type="ChEBI" id="CHEBI:30616"/>
        <label>1</label>
    </ligand>
</feature>
<feature type="binding site" evidence="19">
    <location>
        <position position="208"/>
    </location>
    <ligand>
        <name>ATP</name>
        <dbReference type="ChEBI" id="CHEBI:30616"/>
        <label>1</label>
    </ligand>
</feature>
<dbReference type="GO" id="GO:0044205">
    <property type="term" value="P:'de novo' UMP biosynthetic process"/>
    <property type="evidence" value="ECO:0007669"/>
    <property type="project" value="UniProtKB-UniRule"/>
</dbReference>
<dbReference type="PRINTS" id="PR00098">
    <property type="entry name" value="CPSASE"/>
</dbReference>
<evidence type="ECO:0000256" key="15">
    <source>
        <dbReference type="ARBA" id="ARBA00047359"/>
    </source>
</evidence>
<dbReference type="EMBL" id="AP017368">
    <property type="protein sequence ID" value="BAV91697.1"/>
    <property type="molecule type" value="Genomic_DNA"/>
</dbReference>
<dbReference type="InterPro" id="IPR006275">
    <property type="entry name" value="CPSase_lsu"/>
</dbReference>
<feature type="binding site" evidence="19">
    <location>
        <position position="833"/>
    </location>
    <ligand>
        <name>Mg(2+)</name>
        <dbReference type="ChEBI" id="CHEBI:18420"/>
        <label>3</label>
    </ligand>
</feature>
<dbReference type="NCBIfam" id="TIGR01369">
    <property type="entry name" value="CPSaseII_lrg"/>
    <property type="match status" value="1"/>
</dbReference>
<dbReference type="InterPro" id="IPR058047">
    <property type="entry name" value="CPSase_preATP-grasp"/>
</dbReference>
<protein>
    <recommendedName>
        <fullName evidence="19">Carbamoyl phosphate synthase large chain</fullName>
        <ecNumber evidence="19">6.3.4.16</ecNumber>
        <ecNumber evidence="19">6.3.5.5</ecNumber>
    </recommendedName>
    <alternativeName>
        <fullName evidence="19">Carbamoyl phosphate synthetase ammonia chain</fullName>
    </alternativeName>
</protein>
<comment type="similarity">
    <text evidence="4 19">Belongs to the CarB family.</text>
</comment>
<feature type="binding site" evidence="19">
    <location>
        <position position="299"/>
    </location>
    <ligand>
        <name>Mg(2+)</name>
        <dbReference type="ChEBI" id="CHEBI:18420"/>
        <label>1</label>
    </ligand>
</feature>
<evidence type="ECO:0000256" key="11">
    <source>
        <dbReference type="ARBA" id="ARBA00022840"/>
    </source>
</evidence>
<keyword evidence="23" id="KW-1185">Reference proteome</keyword>
<feature type="binding site" evidence="19">
    <location>
        <position position="299"/>
    </location>
    <ligand>
        <name>ATP</name>
        <dbReference type="ChEBI" id="CHEBI:30616"/>
        <label>1</label>
    </ligand>
</feature>
<keyword evidence="8" id="KW-0479">Metal-binding</keyword>
<keyword evidence="14" id="KW-0464">Manganese</keyword>
<evidence type="ECO:0000256" key="9">
    <source>
        <dbReference type="ARBA" id="ARBA00022737"/>
    </source>
</evidence>
<feature type="binding site" evidence="19">
    <location>
        <position position="792"/>
    </location>
    <ligand>
        <name>ATP</name>
        <dbReference type="ChEBI" id="CHEBI:30616"/>
        <label>2</label>
    </ligand>
</feature>
<dbReference type="SUPFAM" id="SSF48108">
    <property type="entry name" value="Carbamoyl phosphate synthetase, large subunit connection domain"/>
    <property type="match status" value="1"/>
</dbReference>
<dbReference type="FunFam" id="3.30.470.20:FF:000007">
    <property type="entry name" value="Carbamoyl-phosphate synthase large chain"/>
    <property type="match status" value="1"/>
</dbReference>
<feature type="binding site" evidence="19">
    <location>
        <position position="790"/>
    </location>
    <ligand>
        <name>ATP</name>
        <dbReference type="ChEBI" id="CHEBI:30616"/>
        <label>2</label>
    </ligand>
</feature>
<feature type="region of interest" description="Carboxyphosphate synthetic domain" evidence="19">
    <location>
        <begin position="1"/>
        <end position="402"/>
    </location>
</feature>
<feature type="binding site" evidence="19">
    <location>
        <position position="301"/>
    </location>
    <ligand>
        <name>Mn(2+)</name>
        <dbReference type="ChEBI" id="CHEBI:29035"/>
        <label>2</label>
    </ligand>
</feature>
<dbReference type="GO" id="GO:0006526">
    <property type="term" value="P:L-arginine biosynthetic process"/>
    <property type="evidence" value="ECO:0007669"/>
    <property type="project" value="UniProtKB-UniRule"/>
</dbReference>
<comment type="caution">
    <text evidence="19">Lacks conserved residue(s) required for the propagation of feature annotation.</text>
</comment>
<organism evidence="22 23">
    <name type="scientific">Candidatus Desulfovibrio trichonymphae</name>
    <dbReference type="NCBI Taxonomy" id="1725232"/>
    <lineage>
        <taxon>Bacteria</taxon>
        <taxon>Pseudomonadati</taxon>
        <taxon>Thermodesulfobacteriota</taxon>
        <taxon>Desulfovibrionia</taxon>
        <taxon>Desulfovibrionales</taxon>
        <taxon>Desulfovibrionaceae</taxon>
        <taxon>Desulfovibrio</taxon>
    </lineage>
</organism>
<feature type="binding site" evidence="19">
    <location>
        <position position="241"/>
    </location>
    <ligand>
        <name>ATP</name>
        <dbReference type="ChEBI" id="CHEBI:30616"/>
        <label>1</label>
    </ligand>
</feature>
<dbReference type="Gene3D" id="1.10.1030.10">
    <property type="entry name" value="Carbamoyl-phosphate synthetase, large subunit oligomerisation domain"/>
    <property type="match status" value="1"/>
</dbReference>
<feature type="binding site" evidence="19">
    <location>
        <position position="169"/>
    </location>
    <ligand>
        <name>ATP</name>
        <dbReference type="ChEBI" id="CHEBI:30616"/>
        <label>1</label>
    </ligand>
</feature>
<evidence type="ECO:0000256" key="19">
    <source>
        <dbReference type="HAMAP-Rule" id="MF_01210"/>
    </source>
</evidence>
<evidence type="ECO:0000256" key="13">
    <source>
        <dbReference type="ARBA" id="ARBA00022975"/>
    </source>
</evidence>
<evidence type="ECO:0000313" key="22">
    <source>
        <dbReference type="EMBL" id="BAV91697.1"/>
    </source>
</evidence>
<evidence type="ECO:0000256" key="1">
    <source>
        <dbReference type="ARBA" id="ARBA00001936"/>
    </source>
</evidence>
<dbReference type="KEGG" id="dtr:RSDT_0185"/>
<dbReference type="InterPro" id="IPR011761">
    <property type="entry name" value="ATP-grasp"/>
</dbReference>
<feature type="region of interest" description="Allosteric domain" evidence="19">
    <location>
        <begin position="941"/>
        <end position="1083"/>
    </location>
</feature>
<sequence length="1083" mass="117397">MPKRTDIHTVLVIGAGPIVIGQGCEFDYSGSQAVKALKEEGYRVVLVNSNPATIMTDPQLADATYIEPIEKETLAAVIRKERPDALLPTLGGQTALNAALALARSGVLTQYGVEMIGACAEVIEKAESRELFREAMQHIGLKVPASGIARTMDDVRRLADILPLPIIVRPAFTLGGAGGGVAYNQKDLKQMAAHGLDASPTREVLLEQSVLGWKEFEMEVMRDKKDNCVIVCSIENLDPMGIHTGDSITVAPSQTLSDVEYQKMRNASIAIMREIGVETGGSNVQFGVNPRNGEMVVIEMNPRVSRSSALASKATGFPIAKLAAKLAVGYTLDELRNDITRETAAGFEPAIDYCVIKIPRFTFEKFPGAADELTTSMKSVGEGMSIGRTFKEALQKGLRSMEIGAFGLGNGLRGAPPARDDALAALVKPHSRRIFALRDALLAGASEEDVAAASSIDPWFIRQIKDIVNMEIRIHDFGIANDMTSANGHLAKVLREAKEYGFSDRQLAQMWKRPEGDIRRLRKEMGIEPTYYLVDTCAAEFEACTPYYYSTYEQGDELDVSGKRKVIILGGGPNRIGQGIEFDYCCCHASFALREAGITAIMVNSNPETVSTDYDTSDRLYFEPLTFEDVMNIVEKEKPEGVIVQFGGQTPLNLAVPLMRAGVPVLGTSPDAIDRAEDRERFEAVIKKLDLLQPPNGTAKDLSEALEAARRIGWPVMVRPSYVLGGRAMAVVYDAEELTAYFREQMPEKPEHPILIDKFLEHATEVDVDALSDGEEVYLAGIMEHIEEAGIHSGDSACVLPPFSISCGNMALIAAQTEALARELRVRGMMNIQFAIKGDDLYILEVNPRASRTAPFVSKATGVPLPALATQVMLGKNLDELDPWSMRRSGFTCVKEAVLPFHRFPGVDVILGPEMHSTGEVMGMGSGFGEAFLKSQLGAGQLLPQGGRIFLSVNDRDKPFLPEMGAMFAGLGFELLATSGTAAVLRGNGLAAGTVRKVSEGRPNIVDMLINREVALVVNTASGKRTAQDSRIIRRAALLYGAPYCTTISGARATAIAIGSRRDVIHVESLQEYYTRAGGHAAS</sequence>
<dbReference type="SUPFAM" id="SSF56059">
    <property type="entry name" value="Glutathione synthetase ATP-binding domain-like"/>
    <property type="match status" value="2"/>
</dbReference>
<feature type="binding site" evidence="19">
    <location>
        <position position="791"/>
    </location>
    <ligand>
        <name>ATP</name>
        <dbReference type="ChEBI" id="CHEBI:30616"/>
        <label>2</label>
    </ligand>
</feature>
<dbReference type="Pfam" id="PF02142">
    <property type="entry name" value="MGS"/>
    <property type="match status" value="1"/>
</dbReference>
<comment type="cofactor">
    <cofactor evidence="19">
        <name>Mg(2+)</name>
        <dbReference type="ChEBI" id="CHEBI:18420"/>
    </cofactor>
    <cofactor evidence="19">
        <name>Mn(2+)</name>
        <dbReference type="ChEBI" id="CHEBI:29035"/>
    </cofactor>
    <text evidence="19">Binds 4 Mg(2+) or Mn(2+) ions per subunit.</text>
</comment>
<comment type="catalytic activity">
    <reaction evidence="15 19">
        <text>hydrogencarbonate + NH4(+) + 2 ATP = carbamoyl phosphate + 2 ADP + phosphate + 2 H(+)</text>
        <dbReference type="Rhea" id="RHEA:18029"/>
        <dbReference type="ChEBI" id="CHEBI:15378"/>
        <dbReference type="ChEBI" id="CHEBI:17544"/>
        <dbReference type="ChEBI" id="CHEBI:28938"/>
        <dbReference type="ChEBI" id="CHEBI:30616"/>
        <dbReference type="ChEBI" id="CHEBI:43474"/>
        <dbReference type="ChEBI" id="CHEBI:58228"/>
        <dbReference type="ChEBI" id="CHEBI:456216"/>
        <dbReference type="EC" id="6.3.4.16"/>
    </reaction>
</comment>
<evidence type="ECO:0000313" key="23">
    <source>
        <dbReference type="Proteomes" id="UP000242645"/>
    </source>
</evidence>
<dbReference type="GO" id="GO:0046872">
    <property type="term" value="F:metal ion binding"/>
    <property type="evidence" value="ECO:0007669"/>
    <property type="project" value="UniProtKB-KW"/>
</dbReference>
<dbReference type="PROSITE" id="PS00867">
    <property type="entry name" value="CPSASE_2"/>
    <property type="match status" value="2"/>
</dbReference>
<dbReference type="EC" id="6.3.4.16" evidence="19"/>
<feature type="binding site" evidence="19">
    <location>
        <position position="758"/>
    </location>
    <ligand>
        <name>ATP</name>
        <dbReference type="ChEBI" id="CHEBI:30616"/>
        <label>2</label>
    </ligand>
</feature>
<evidence type="ECO:0000256" key="5">
    <source>
        <dbReference type="ARBA" id="ARBA00022571"/>
    </source>
</evidence>
<keyword evidence="13 19" id="KW-0665">Pyrimidine biosynthesis</keyword>
<comment type="subunit">
    <text evidence="18 19">Composed of two chains; the small (or glutamine) chain promotes the hydrolysis of glutamine to ammonia, which is used by the large (or ammonia) chain to synthesize carbamoyl phosphate. Tetramer of heterodimers (alpha,beta)4.</text>
</comment>
<dbReference type="InterPro" id="IPR036897">
    <property type="entry name" value="CarbamoylP_synth_lsu_oligo_sf"/>
</dbReference>
<keyword evidence="10 19" id="KW-0547">Nucleotide-binding</keyword>
<dbReference type="NCBIfam" id="NF003671">
    <property type="entry name" value="PRK05294.1"/>
    <property type="match status" value="1"/>
</dbReference>
<dbReference type="InterPro" id="IPR005483">
    <property type="entry name" value="CPSase_dom"/>
</dbReference>
<evidence type="ECO:0000259" key="20">
    <source>
        <dbReference type="PROSITE" id="PS50975"/>
    </source>
</evidence>